<comment type="caution">
    <text evidence="4">The sequence shown here is derived from an EMBL/GenBank/DDBJ whole genome shotgun (WGS) entry which is preliminary data.</text>
</comment>
<keyword evidence="2" id="KW-0812">Transmembrane</keyword>
<feature type="region of interest" description="Disordered" evidence="1">
    <location>
        <begin position="131"/>
        <end position="158"/>
    </location>
</feature>
<organism evidence="4 5">
    <name type="scientific">Kutzneria buriramensis</name>
    <dbReference type="NCBI Taxonomy" id="1045776"/>
    <lineage>
        <taxon>Bacteria</taxon>
        <taxon>Bacillati</taxon>
        <taxon>Actinomycetota</taxon>
        <taxon>Actinomycetes</taxon>
        <taxon>Pseudonocardiales</taxon>
        <taxon>Pseudonocardiaceae</taxon>
        <taxon>Kutzneria</taxon>
    </lineage>
</organism>
<dbReference type="EMBL" id="QUNO01000010">
    <property type="protein sequence ID" value="REH42758.1"/>
    <property type="molecule type" value="Genomic_DNA"/>
</dbReference>
<feature type="region of interest" description="Disordered" evidence="1">
    <location>
        <begin position="1"/>
        <end position="97"/>
    </location>
</feature>
<keyword evidence="5" id="KW-1185">Reference proteome</keyword>
<evidence type="ECO:0000259" key="3">
    <source>
        <dbReference type="Pfam" id="PF26056"/>
    </source>
</evidence>
<feature type="compositionally biased region" description="Gly residues" evidence="1">
    <location>
        <begin position="1"/>
        <end position="15"/>
    </location>
</feature>
<feature type="compositionally biased region" description="Polar residues" evidence="1">
    <location>
        <begin position="131"/>
        <end position="145"/>
    </location>
</feature>
<evidence type="ECO:0000256" key="1">
    <source>
        <dbReference type="SAM" id="MobiDB-lite"/>
    </source>
</evidence>
<dbReference type="OrthoDB" id="3614545at2"/>
<protein>
    <recommendedName>
        <fullName evidence="3">DUF8017 domain-containing protein</fullName>
    </recommendedName>
</protein>
<name>A0A3E0HD41_9PSEU</name>
<evidence type="ECO:0000256" key="2">
    <source>
        <dbReference type="SAM" id="Phobius"/>
    </source>
</evidence>
<dbReference type="Pfam" id="PF26056">
    <property type="entry name" value="DUF8017"/>
    <property type="match status" value="1"/>
</dbReference>
<evidence type="ECO:0000313" key="5">
    <source>
        <dbReference type="Proteomes" id="UP000256269"/>
    </source>
</evidence>
<keyword evidence="2" id="KW-1133">Transmembrane helix</keyword>
<feature type="domain" description="DUF8017" evidence="3">
    <location>
        <begin position="154"/>
        <end position="339"/>
    </location>
</feature>
<dbReference type="AlphaFoldDB" id="A0A3E0HD41"/>
<evidence type="ECO:0000313" key="4">
    <source>
        <dbReference type="EMBL" id="REH42758.1"/>
    </source>
</evidence>
<keyword evidence="2" id="KW-0472">Membrane</keyword>
<dbReference type="Proteomes" id="UP000256269">
    <property type="component" value="Unassembled WGS sequence"/>
</dbReference>
<proteinExistence type="predicted"/>
<sequence>MTWPSGGQGYGGNQAGGPDSPGPQGTPGYQQQPYGQQPQQPGYSQPPQAGHAQPQQPSYSQPQYPGYAQQQPQYQQPYQSNYSGFGMYNQPPQGPPPRSRRMLTIVLVFAGVLVLAGVATTVVLLTRNNQPQAGDRTQQATTPSTPAVRKPLDPRTPGWQVAVSNRRNVAYDLPKDQWTKDDGDAIAGMGPTDGDFVTGTGSGYYMKGFCPSQTGAVRAGTAVTANDTEAPAQSAPDTAKHWATVAYKSDSGQAPGLTPEPSKQIKVADGKIDATLAIVDVAVPASTNPCSSQTAKVYAAAVPTQNGGSVLVVLFAQQGVPNALSDDDAIKIVSSMRPAG</sequence>
<dbReference type="RefSeq" id="WP_116177559.1">
    <property type="nucleotide sequence ID" value="NZ_CP144375.1"/>
</dbReference>
<dbReference type="InterPro" id="IPR058330">
    <property type="entry name" value="DUF8017"/>
</dbReference>
<reference evidence="4 5" key="1">
    <citation type="submission" date="2018-08" db="EMBL/GenBank/DDBJ databases">
        <title>Genomic Encyclopedia of Archaeal and Bacterial Type Strains, Phase II (KMG-II): from individual species to whole genera.</title>
        <authorList>
            <person name="Goeker M."/>
        </authorList>
    </citation>
    <scope>NUCLEOTIDE SEQUENCE [LARGE SCALE GENOMIC DNA]</scope>
    <source>
        <strain evidence="4 5">DSM 45791</strain>
    </source>
</reference>
<feature type="transmembrane region" description="Helical" evidence="2">
    <location>
        <begin position="103"/>
        <end position="125"/>
    </location>
</feature>
<feature type="compositionally biased region" description="Low complexity" evidence="1">
    <location>
        <begin position="22"/>
        <end position="83"/>
    </location>
</feature>
<accession>A0A3E0HD41</accession>
<gene>
    <name evidence="4" type="ORF">BCF44_110257</name>
</gene>